<keyword evidence="1" id="KW-0732">Signal</keyword>
<feature type="chain" id="PRO_5040211027" description="Secreted protein" evidence="1">
    <location>
        <begin position="17"/>
        <end position="99"/>
    </location>
</feature>
<accession>A0A9P5JYS2</accession>
<keyword evidence="3" id="KW-1185">Reference proteome</keyword>
<gene>
    <name evidence="2" type="ORF">DFH94DRAFT_773851</name>
</gene>
<dbReference type="Proteomes" id="UP000759537">
    <property type="component" value="Unassembled WGS sequence"/>
</dbReference>
<proteinExistence type="predicted"/>
<sequence>MRSVGLAALSLGLVCSSSFPQVLIHVGEHLYVQGGSWLLCYNVGKMTIGTLHPFIALKDPYISITYCVLGIHATYHARPASSTYHPPFFLTASHSLFGS</sequence>
<evidence type="ECO:0000256" key="1">
    <source>
        <dbReference type="SAM" id="SignalP"/>
    </source>
</evidence>
<comment type="caution">
    <text evidence="2">The sequence shown here is derived from an EMBL/GenBank/DDBJ whole genome shotgun (WGS) entry which is preliminary data.</text>
</comment>
<evidence type="ECO:0000313" key="3">
    <source>
        <dbReference type="Proteomes" id="UP000759537"/>
    </source>
</evidence>
<feature type="signal peptide" evidence="1">
    <location>
        <begin position="1"/>
        <end position="16"/>
    </location>
</feature>
<evidence type="ECO:0000313" key="2">
    <source>
        <dbReference type="EMBL" id="KAF8469431.1"/>
    </source>
</evidence>
<evidence type="ECO:0008006" key="4">
    <source>
        <dbReference type="Google" id="ProtNLM"/>
    </source>
</evidence>
<protein>
    <recommendedName>
        <fullName evidence="4">Secreted protein</fullName>
    </recommendedName>
</protein>
<dbReference type="AlphaFoldDB" id="A0A9P5JYS2"/>
<name>A0A9P5JYS2_9AGAM</name>
<reference evidence="2" key="1">
    <citation type="submission" date="2019-10" db="EMBL/GenBank/DDBJ databases">
        <authorList>
            <consortium name="DOE Joint Genome Institute"/>
            <person name="Kuo A."/>
            <person name="Miyauchi S."/>
            <person name="Kiss E."/>
            <person name="Drula E."/>
            <person name="Kohler A."/>
            <person name="Sanchez-Garcia M."/>
            <person name="Andreopoulos B."/>
            <person name="Barry K.W."/>
            <person name="Bonito G."/>
            <person name="Buee M."/>
            <person name="Carver A."/>
            <person name="Chen C."/>
            <person name="Cichocki N."/>
            <person name="Clum A."/>
            <person name="Culley D."/>
            <person name="Crous P.W."/>
            <person name="Fauchery L."/>
            <person name="Girlanda M."/>
            <person name="Hayes R."/>
            <person name="Keri Z."/>
            <person name="LaButti K."/>
            <person name="Lipzen A."/>
            <person name="Lombard V."/>
            <person name="Magnuson J."/>
            <person name="Maillard F."/>
            <person name="Morin E."/>
            <person name="Murat C."/>
            <person name="Nolan M."/>
            <person name="Ohm R."/>
            <person name="Pangilinan J."/>
            <person name="Pereira M."/>
            <person name="Perotto S."/>
            <person name="Peter M."/>
            <person name="Riley R."/>
            <person name="Sitrit Y."/>
            <person name="Stielow B."/>
            <person name="Szollosi G."/>
            <person name="Zifcakova L."/>
            <person name="Stursova M."/>
            <person name="Spatafora J.W."/>
            <person name="Tedersoo L."/>
            <person name="Vaario L.-M."/>
            <person name="Yamada A."/>
            <person name="Yan M."/>
            <person name="Wang P."/>
            <person name="Xu J."/>
            <person name="Bruns T."/>
            <person name="Baldrian P."/>
            <person name="Vilgalys R."/>
            <person name="Henrissat B."/>
            <person name="Grigoriev I.V."/>
            <person name="Hibbett D."/>
            <person name="Nagy L.G."/>
            <person name="Martin F.M."/>
        </authorList>
    </citation>
    <scope>NUCLEOTIDE SEQUENCE</scope>
    <source>
        <strain evidence="2">Prilba</strain>
    </source>
</reference>
<reference evidence="2" key="2">
    <citation type="journal article" date="2020" name="Nat. Commun.">
        <title>Large-scale genome sequencing of mycorrhizal fungi provides insights into the early evolution of symbiotic traits.</title>
        <authorList>
            <person name="Miyauchi S."/>
            <person name="Kiss E."/>
            <person name="Kuo A."/>
            <person name="Drula E."/>
            <person name="Kohler A."/>
            <person name="Sanchez-Garcia M."/>
            <person name="Morin E."/>
            <person name="Andreopoulos B."/>
            <person name="Barry K.W."/>
            <person name="Bonito G."/>
            <person name="Buee M."/>
            <person name="Carver A."/>
            <person name="Chen C."/>
            <person name="Cichocki N."/>
            <person name="Clum A."/>
            <person name="Culley D."/>
            <person name="Crous P.W."/>
            <person name="Fauchery L."/>
            <person name="Girlanda M."/>
            <person name="Hayes R.D."/>
            <person name="Keri Z."/>
            <person name="LaButti K."/>
            <person name="Lipzen A."/>
            <person name="Lombard V."/>
            <person name="Magnuson J."/>
            <person name="Maillard F."/>
            <person name="Murat C."/>
            <person name="Nolan M."/>
            <person name="Ohm R.A."/>
            <person name="Pangilinan J."/>
            <person name="Pereira M.F."/>
            <person name="Perotto S."/>
            <person name="Peter M."/>
            <person name="Pfister S."/>
            <person name="Riley R."/>
            <person name="Sitrit Y."/>
            <person name="Stielow J.B."/>
            <person name="Szollosi G."/>
            <person name="Zifcakova L."/>
            <person name="Stursova M."/>
            <person name="Spatafora J.W."/>
            <person name="Tedersoo L."/>
            <person name="Vaario L.M."/>
            <person name="Yamada A."/>
            <person name="Yan M."/>
            <person name="Wang P."/>
            <person name="Xu J."/>
            <person name="Bruns T."/>
            <person name="Baldrian P."/>
            <person name="Vilgalys R."/>
            <person name="Dunand C."/>
            <person name="Henrissat B."/>
            <person name="Grigoriev I.V."/>
            <person name="Hibbett D."/>
            <person name="Nagy L.G."/>
            <person name="Martin F.M."/>
        </authorList>
    </citation>
    <scope>NUCLEOTIDE SEQUENCE</scope>
    <source>
        <strain evidence="2">Prilba</strain>
    </source>
</reference>
<dbReference type="EMBL" id="WHVB01000028">
    <property type="protein sequence ID" value="KAF8469431.1"/>
    <property type="molecule type" value="Genomic_DNA"/>
</dbReference>
<organism evidence="2 3">
    <name type="scientific">Russula ochroleuca</name>
    <dbReference type="NCBI Taxonomy" id="152965"/>
    <lineage>
        <taxon>Eukaryota</taxon>
        <taxon>Fungi</taxon>
        <taxon>Dikarya</taxon>
        <taxon>Basidiomycota</taxon>
        <taxon>Agaricomycotina</taxon>
        <taxon>Agaricomycetes</taxon>
        <taxon>Russulales</taxon>
        <taxon>Russulaceae</taxon>
        <taxon>Russula</taxon>
    </lineage>
</organism>